<reference evidence="1 2" key="1">
    <citation type="submission" date="2017-04" db="EMBL/GenBank/DDBJ databases">
        <authorList>
            <person name="Afonso C.L."/>
            <person name="Miller P.J."/>
            <person name="Scott M.A."/>
            <person name="Spackman E."/>
            <person name="Goraichik I."/>
            <person name="Dimitrov K.M."/>
            <person name="Suarez D.L."/>
            <person name="Swayne D.E."/>
        </authorList>
    </citation>
    <scope>NUCLEOTIDE SEQUENCE [LARGE SCALE GENOMIC DNA]</scope>
    <source>
        <strain evidence="1 2">DSM 12816</strain>
    </source>
</reference>
<protein>
    <submittedName>
        <fullName evidence="1">Uncharacterized protein</fullName>
    </submittedName>
</protein>
<dbReference type="InterPro" id="IPR046117">
    <property type="entry name" value="DUF6054"/>
</dbReference>
<gene>
    <name evidence="1" type="ORF">SAMN02745168_0239</name>
</gene>
<name>A0A1W2CUF7_9FIRM</name>
<dbReference type="OrthoDB" id="4774735at2"/>
<sequence length="113" mass="12562">MAQFETKLYGNFPEIADSLHEEIMASAMTIRLTGQTEYSSGEFHVSTFVYDKYYMRNSSRASLTLTIIGNGREITVSAIGSGGGNSALFSFSWGAEENFVSVVERAVRRWAEQ</sequence>
<dbReference type="EMBL" id="FWXW01000013">
    <property type="protein sequence ID" value="SMC88875.1"/>
    <property type="molecule type" value="Genomic_DNA"/>
</dbReference>
<keyword evidence="2" id="KW-1185">Reference proteome</keyword>
<evidence type="ECO:0000313" key="2">
    <source>
        <dbReference type="Proteomes" id="UP000192790"/>
    </source>
</evidence>
<dbReference type="Pfam" id="PF19524">
    <property type="entry name" value="DUF6054"/>
    <property type="match status" value="1"/>
</dbReference>
<accession>A0A1W2CUF7</accession>
<dbReference type="Proteomes" id="UP000192790">
    <property type="component" value="Unassembled WGS sequence"/>
</dbReference>
<proteinExistence type="predicted"/>
<evidence type="ECO:0000313" key="1">
    <source>
        <dbReference type="EMBL" id="SMC88875.1"/>
    </source>
</evidence>
<organism evidence="1 2">
    <name type="scientific">Papillibacter cinnamivorans DSM 12816</name>
    <dbReference type="NCBI Taxonomy" id="1122930"/>
    <lineage>
        <taxon>Bacteria</taxon>
        <taxon>Bacillati</taxon>
        <taxon>Bacillota</taxon>
        <taxon>Clostridia</taxon>
        <taxon>Eubacteriales</taxon>
        <taxon>Oscillospiraceae</taxon>
        <taxon>Papillibacter</taxon>
    </lineage>
</organism>
<dbReference type="AlphaFoldDB" id="A0A1W2CUF7"/>
<dbReference type="RefSeq" id="WP_084235659.1">
    <property type="nucleotide sequence ID" value="NZ_FWXW01000013.1"/>
</dbReference>